<dbReference type="AlphaFoldDB" id="A0A0F7ZTH7"/>
<feature type="domain" description="Nudix hydrolase" evidence="1">
    <location>
        <begin position="41"/>
        <end position="187"/>
    </location>
</feature>
<name>A0A0F7ZTH7_9HYPO</name>
<organism evidence="2 3">
    <name type="scientific">Hirsutella minnesotensis 3608</name>
    <dbReference type="NCBI Taxonomy" id="1043627"/>
    <lineage>
        <taxon>Eukaryota</taxon>
        <taxon>Fungi</taxon>
        <taxon>Dikarya</taxon>
        <taxon>Ascomycota</taxon>
        <taxon>Pezizomycotina</taxon>
        <taxon>Sordariomycetes</taxon>
        <taxon>Hypocreomycetidae</taxon>
        <taxon>Hypocreales</taxon>
        <taxon>Ophiocordycipitaceae</taxon>
        <taxon>Hirsutella</taxon>
    </lineage>
</organism>
<proteinExistence type="predicted"/>
<dbReference type="InterPro" id="IPR015797">
    <property type="entry name" value="NUDIX_hydrolase-like_dom_sf"/>
</dbReference>
<dbReference type="Proteomes" id="UP000054481">
    <property type="component" value="Unassembled WGS sequence"/>
</dbReference>
<protein>
    <recommendedName>
        <fullName evidence="1">Nudix hydrolase domain-containing protein</fullName>
    </recommendedName>
</protein>
<keyword evidence="3" id="KW-1185">Reference proteome</keyword>
<dbReference type="SUPFAM" id="SSF55811">
    <property type="entry name" value="Nudix"/>
    <property type="match status" value="1"/>
</dbReference>
<dbReference type="PROSITE" id="PS51462">
    <property type="entry name" value="NUDIX"/>
    <property type="match status" value="1"/>
</dbReference>
<accession>A0A0F7ZTH7</accession>
<dbReference type="InterPro" id="IPR000086">
    <property type="entry name" value="NUDIX_hydrolase_dom"/>
</dbReference>
<dbReference type="Pfam" id="PF00293">
    <property type="entry name" value="NUDIX"/>
    <property type="match status" value="1"/>
</dbReference>
<dbReference type="CDD" id="cd02883">
    <property type="entry name" value="NUDIX_Hydrolase"/>
    <property type="match status" value="1"/>
</dbReference>
<gene>
    <name evidence="2" type="ORF">HIM_07517</name>
</gene>
<sequence>MEPKSATRATTSTAPKTFQVSPCVAEFSISTSEYLRLNPSISGLAVGAVLFSGDRLLLIQRASDDFAPLMWEVPGGACEADKDATILDSVARELWEETGLHLRRVKRHVDNVEFSDDGLHGFIWRKLTFEVEVDEGYGLGLAESRDTISAAVKPDPAEHQDWGWARMAEVEERKWEKGRLQLMEVQRGTMLTAFGFAR</sequence>
<reference evidence="2 3" key="1">
    <citation type="journal article" date="2014" name="Genome Biol. Evol.">
        <title>Comparative genomics and transcriptomics analyses reveal divergent lifestyle features of nematode endoparasitic fungus Hirsutella minnesotensis.</title>
        <authorList>
            <person name="Lai Y."/>
            <person name="Liu K."/>
            <person name="Zhang X."/>
            <person name="Zhang X."/>
            <person name="Li K."/>
            <person name="Wang N."/>
            <person name="Shu C."/>
            <person name="Wu Y."/>
            <person name="Wang C."/>
            <person name="Bushley K.E."/>
            <person name="Xiang M."/>
            <person name="Liu X."/>
        </authorList>
    </citation>
    <scope>NUCLEOTIDE SEQUENCE [LARGE SCALE GENOMIC DNA]</scope>
    <source>
        <strain evidence="2 3">3608</strain>
    </source>
</reference>
<evidence type="ECO:0000313" key="3">
    <source>
        <dbReference type="Proteomes" id="UP000054481"/>
    </source>
</evidence>
<dbReference type="Gene3D" id="3.90.79.10">
    <property type="entry name" value="Nucleoside Triphosphate Pyrophosphohydrolase"/>
    <property type="match status" value="1"/>
</dbReference>
<evidence type="ECO:0000313" key="2">
    <source>
        <dbReference type="EMBL" id="KJZ73133.1"/>
    </source>
</evidence>
<dbReference type="PANTHER" id="PTHR43736:SF1">
    <property type="entry name" value="DIHYDRONEOPTERIN TRIPHOSPHATE DIPHOSPHATASE"/>
    <property type="match status" value="1"/>
</dbReference>
<dbReference type="EMBL" id="KQ030538">
    <property type="protein sequence ID" value="KJZ73133.1"/>
    <property type="molecule type" value="Genomic_DNA"/>
</dbReference>
<dbReference type="OrthoDB" id="276276at2759"/>
<evidence type="ECO:0000259" key="1">
    <source>
        <dbReference type="PROSITE" id="PS51462"/>
    </source>
</evidence>
<dbReference type="PANTHER" id="PTHR43736">
    <property type="entry name" value="ADP-RIBOSE PYROPHOSPHATASE"/>
    <property type="match status" value="1"/>
</dbReference>